<dbReference type="AlphaFoldDB" id="A0AAD6SBA2"/>
<feature type="signal peptide" evidence="2">
    <location>
        <begin position="1"/>
        <end position="25"/>
    </location>
</feature>
<evidence type="ECO:0000256" key="2">
    <source>
        <dbReference type="SAM" id="SignalP"/>
    </source>
</evidence>
<reference evidence="3" key="1">
    <citation type="submission" date="2023-03" db="EMBL/GenBank/DDBJ databases">
        <title>Massive genome expansion in bonnet fungi (Mycena s.s.) driven by repeated elements and novel gene families across ecological guilds.</title>
        <authorList>
            <consortium name="Lawrence Berkeley National Laboratory"/>
            <person name="Harder C.B."/>
            <person name="Miyauchi S."/>
            <person name="Viragh M."/>
            <person name="Kuo A."/>
            <person name="Thoen E."/>
            <person name="Andreopoulos B."/>
            <person name="Lu D."/>
            <person name="Skrede I."/>
            <person name="Drula E."/>
            <person name="Henrissat B."/>
            <person name="Morin E."/>
            <person name="Kohler A."/>
            <person name="Barry K."/>
            <person name="LaButti K."/>
            <person name="Morin E."/>
            <person name="Salamov A."/>
            <person name="Lipzen A."/>
            <person name="Mereny Z."/>
            <person name="Hegedus B."/>
            <person name="Baldrian P."/>
            <person name="Stursova M."/>
            <person name="Weitz H."/>
            <person name="Taylor A."/>
            <person name="Grigoriev I.V."/>
            <person name="Nagy L.G."/>
            <person name="Martin F."/>
            <person name="Kauserud H."/>
        </authorList>
    </citation>
    <scope>NUCLEOTIDE SEQUENCE</scope>
    <source>
        <strain evidence="3">CBHHK200</strain>
    </source>
</reference>
<comment type="caution">
    <text evidence="3">The sequence shown here is derived from an EMBL/GenBank/DDBJ whole genome shotgun (WGS) entry which is preliminary data.</text>
</comment>
<name>A0AAD6SBA2_9AGAR</name>
<accession>A0AAD6SBA2</accession>
<evidence type="ECO:0000313" key="4">
    <source>
        <dbReference type="Proteomes" id="UP001218188"/>
    </source>
</evidence>
<keyword evidence="4" id="KW-1185">Reference proteome</keyword>
<dbReference type="EMBL" id="JARJCM010000194">
    <property type="protein sequence ID" value="KAJ7023125.1"/>
    <property type="molecule type" value="Genomic_DNA"/>
</dbReference>
<protein>
    <submittedName>
        <fullName evidence="3">Uncharacterized protein</fullName>
    </submittedName>
</protein>
<feature type="chain" id="PRO_5041986804" evidence="2">
    <location>
        <begin position="26"/>
        <end position="649"/>
    </location>
</feature>
<gene>
    <name evidence="3" type="ORF">C8F04DRAFT_1306360</name>
</gene>
<keyword evidence="2" id="KW-0732">Signal</keyword>
<organism evidence="3 4">
    <name type="scientific">Mycena alexandri</name>
    <dbReference type="NCBI Taxonomy" id="1745969"/>
    <lineage>
        <taxon>Eukaryota</taxon>
        <taxon>Fungi</taxon>
        <taxon>Dikarya</taxon>
        <taxon>Basidiomycota</taxon>
        <taxon>Agaricomycotina</taxon>
        <taxon>Agaricomycetes</taxon>
        <taxon>Agaricomycetidae</taxon>
        <taxon>Agaricales</taxon>
        <taxon>Marasmiineae</taxon>
        <taxon>Mycenaceae</taxon>
        <taxon>Mycena</taxon>
    </lineage>
</organism>
<sequence length="649" mass="71758">MTILIDLRRCFQLNLLFLFIASAHNLTWPGLPSATSSETLSWMGEPSTSTAPTRAIPDFHHTNVALDAAQGPRQVAKVGPPSAESLAAHGVKVRDFAYESTLAPIKHYVRRPTQTRPSSTIYSSKSHTTVWGYDTSSMVKLRQNVMFLDRQLTICMIFRPNAVERRQRDDQTTFAIVINVELACPHWEHIDQTLSASFETIRTKIALKILKKLGMACAPQVTPRQRSEGLGSSTAAIGRKYRDRRPTKPDTPRGAAHVGAAADVLAHREPSPVAYARNAQPSRRPPASQRAAWLCLKRRSIRHGVGMPCAPSIRADAAGDAEAFLGRLRRRTHTRVGASTHPAHRDRTIFQRIPARCVARLKRLSIRPGLGCLAPVYGWGCLAPVYSPRGVSASNTAALPTRRILHLVGLRGDVEGNHGHAPQDWDGRRMRGKHTYIAARFFAAIMREGAGAVQCPRGPQRARGRSVAKFEGGHRKLELVYFIRKAGHPPSLVPKNPPHRRCVARSKPEYNWGAVGRGVVDEAGTLSGSRGLEIYGASSRPRTFNAFRVVRKSVIYNLNRLAFKNFQNEGGQKSRSPKMASAKTRKRSFRAKTSSKQVKKVSVLDIIEVFELGVAQGQYRSLCRVQLDSLLDTKFPGSLENYSNNVGKA</sequence>
<dbReference type="Proteomes" id="UP001218188">
    <property type="component" value="Unassembled WGS sequence"/>
</dbReference>
<evidence type="ECO:0000256" key="1">
    <source>
        <dbReference type="SAM" id="MobiDB-lite"/>
    </source>
</evidence>
<proteinExistence type="predicted"/>
<feature type="region of interest" description="Disordered" evidence="1">
    <location>
        <begin position="568"/>
        <end position="592"/>
    </location>
</feature>
<evidence type="ECO:0000313" key="3">
    <source>
        <dbReference type="EMBL" id="KAJ7023125.1"/>
    </source>
</evidence>